<evidence type="ECO:0000256" key="5">
    <source>
        <dbReference type="ARBA" id="ARBA00022729"/>
    </source>
</evidence>
<dbReference type="AlphaFoldDB" id="A0AAI8YNY4"/>
<dbReference type="Proteomes" id="UP001295740">
    <property type="component" value="Unassembled WGS sequence"/>
</dbReference>
<evidence type="ECO:0000256" key="10">
    <source>
        <dbReference type="RuleBase" id="RU361208"/>
    </source>
</evidence>
<evidence type="ECO:0000313" key="12">
    <source>
        <dbReference type="Proteomes" id="UP001295740"/>
    </source>
</evidence>
<dbReference type="PANTHER" id="PTHR42061">
    <property type="entry name" value="ENDO-CHITOSANASE"/>
    <property type="match status" value="1"/>
</dbReference>
<accession>A0AAI8YNY4</accession>
<comment type="caution">
    <text evidence="11">The sequence shown here is derived from an EMBL/GenBank/DDBJ whole genome shotgun (WGS) entry which is preliminary data.</text>
</comment>
<evidence type="ECO:0000256" key="4">
    <source>
        <dbReference type="ARBA" id="ARBA00022525"/>
    </source>
</evidence>
<evidence type="ECO:0000256" key="3">
    <source>
        <dbReference type="ARBA" id="ARBA00007799"/>
    </source>
</evidence>
<keyword evidence="9 10" id="KW-0624">Polysaccharide degradation</keyword>
<keyword evidence="5" id="KW-0732">Signal</keyword>
<dbReference type="PANTHER" id="PTHR42061:SF6">
    <property type="entry name" value="ENDO-CHITOSANASE"/>
    <property type="match status" value="1"/>
</dbReference>
<comment type="function">
    <text evidence="10">Chitosanase catalyzing the endo-type cleavage of chitosan, the deacylated form of chitin. Chitosanase may be crucial in the degradation of the deacetylated portion of chitin in the fungal cell wall.</text>
</comment>
<evidence type="ECO:0000256" key="7">
    <source>
        <dbReference type="ARBA" id="ARBA00023277"/>
    </source>
</evidence>
<comment type="subcellular location">
    <subcellularLocation>
        <location evidence="2 10">Secreted</location>
    </subcellularLocation>
</comment>
<comment type="catalytic activity">
    <reaction evidence="1 10">
        <text>Endohydrolysis of beta-(1-&gt;4)-linkages between D-glucosamine residues in a partly acetylated chitosan.</text>
        <dbReference type="EC" id="3.2.1.132"/>
    </reaction>
</comment>
<dbReference type="GO" id="GO:0005576">
    <property type="term" value="C:extracellular region"/>
    <property type="evidence" value="ECO:0007669"/>
    <property type="project" value="UniProtKB-SubCell"/>
</dbReference>
<proteinExistence type="inferred from homology"/>
<sequence length="158" mass="16619">MRRVGPPETPRRLHGGIYNKGIKDLDANIHPYVVFGNVGGKDGFTGFDPAEHGIEPLSVMAVVCGDKLIYGVWGDENGVDGDKSVVGEASISLATACYVKDNINGNSGHDENDVLFIAFAGFDAVAGADGADWAAKNYDDFEASIEDLGDKLIGSITA</sequence>
<keyword evidence="12" id="KW-1185">Reference proteome</keyword>
<keyword evidence="8 10" id="KW-0326">Glycosidase</keyword>
<evidence type="ECO:0000256" key="2">
    <source>
        <dbReference type="ARBA" id="ARBA00004613"/>
    </source>
</evidence>
<evidence type="ECO:0000313" key="11">
    <source>
        <dbReference type="EMBL" id="CAJ2514222.1"/>
    </source>
</evidence>
<dbReference type="Pfam" id="PF07335">
    <property type="entry name" value="Glyco_hydro_75"/>
    <property type="match status" value="1"/>
</dbReference>
<organism evidence="11 12">
    <name type="scientific">Anthostomella pinea</name>
    <dbReference type="NCBI Taxonomy" id="933095"/>
    <lineage>
        <taxon>Eukaryota</taxon>
        <taxon>Fungi</taxon>
        <taxon>Dikarya</taxon>
        <taxon>Ascomycota</taxon>
        <taxon>Pezizomycotina</taxon>
        <taxon>Sordariomycetes</taxon>
        <taxon>Xylariomycetidae</taxon>
        <taxon>Xylariales</taxon>
        <taxon>Xylariaceae</taxon>
        <taxon>Anthostomella</taxon>
    </lineage>
</organism>
<name>A0AAI8YNY4_9PEZI</name>
<dbReference type="GO" id="GO:0000272">
    <property type="term" value="P:polysaccharide catabolic process"/>
    <property type="evidence" value="ECO:0007669"/>
    <property type="project" value="UniProtKB-KW"/>
</dbReference>
<keyword evidence="6 10" id="KW-0378">Hydrolase</keyword>
<keyword evidence="7" id="KW-0119">Carbohydrate metabolism</keyword>
<protein>
    <recommendedName>
        <fullName evidence="10">Endo-chitosanase</fullName>
        <ecNumber evidence="10">3.2.1.132</ecNumber>
    </recommendedName>
</protein>
<evidence type="ECO:0000256" key="1">
    <source>
        <dbReference type="ARBA" id="ARBA00000405"/>
    </source>
</evidence>
<dbReference type="EC" id="3.2.1.132" evidence="10"/>
<reference evidence="11" key="1">
    <citation type="submission" date="2023-10" db="EMBL/GenBank/DDBJ databases">
        <authorList>
            <person name="Hackl T."/>
        </authorList>
    </citation>
    <scope>NUCLEOTIDE SEQUENCE</scope>
</reference>
<dbReference type="InterPro" id="IPR009939">
    <property type="entry name" value="Chitosanase_fungal"/>
</dbReference>
<dbReference type="EMBL" id="CAUWAG010000020">
    <property type="protein sequence ID" value="CAJ2514222.1"/>
    <property type="molecule type" value="Genomic_DNA"/>
</dbReference>
<gene>
    <name evidence="11" type="ORF">KHLLAP_LOCUS14690</name>
</gene>
<comment type="similarity">
    <text evidence="3 10">Belongs to the glycosyl hydrolase 75 family.</text>
</comment>
<evidence type="ECO:0000256" key="9">
    <source>
        <dbReference type="ARBA" id="ARBA00023326"/>
    </source>
</evidence>
<evidence type="ECO:0000256" key="8">
    <source>
        <dbReference type="ARBA" id="ARBA00023295"/>
    </source>
</evidence>
<dbReference type="GO" id="GO:0016977">
    <property type="term" value="F:chitosanase activity"/>
    <property type="evidence" value="ECO:0007669"/>
    <property type="project" value="UniProtKB-EC"/>
</dbReference>
<evidence type="ECO:0000256" key="6">
    <source>
        <dbReference type="ARBA" id="ARBA00022801"/>
    </source>
</evidence>
<keyword evidence="4" id="KW-0964">Secreted</keyword>